<dbReference type="Proteomes" id="UP001470230">
    <property type="component" value="Unassembled WGS sequence"/>
</dbReference>
<dbReference type="Pfam" id="PF07986">
    <property type="entry name" value="TBCC"/>
    <property type="match status" value="1"/>
</dbReference>
<evidence type="ECO:0000259" key="4">
    <source>
        <dbReference type="PROSITE" id="PS51329"/>
    </source>
</evidence>
<dbReference type="SMART" id="SM00673">
    <property type="entry name" value="CARP"/>
    <property type="match status" value="2"/>
</dbReference>
<dbReference type="InterPro" id="IPR006599">
    <property type="entry name" value="CARP_motif"/>
</dbReference>
<evidence type="ECO:0000256" key="1">
    <source>
        <dbReference type="ARBA" id="ARBA00008848"/>
    </source>
</evidence>
<dbReference type="InterPro" id="IPR017901">
    <property type="entry name" value="C-CAP_CF_C-like"/>
</dbReference>
<dbReference type="EMBL" id="JAPFFF010000009">
    <property type="protein sequence ID" value="KAK8883057.1"/>
    <property type="molecule type" value="Genomic_DNA"/>
</dbReference>
<name>A0ABR2JVZ8_9EUKA</name>
<comment type="caution">
    <text evidence="5">The sequence shown here is derived from an EMBL/GenBank/DDBJ whole genome shotgun (WGS) entry which is preliminary data.</text>
</comment>
<keyword evidence="6" id="KW-1185">Reference proteome</keyword>
<accession>A0ABR2JVZ8</accession>
<dbReference type="InterPro" id="IPR012945">
    <property type="entry name" value="Tubulin-bd_cofactor_C_dom"/>
</dbReference>
<protein>
    <submittedName>
        <fullName evidence="5">Protein Xrp2</fullName>
    </submittedName>
</protein>
<keyword evidence="2" id="KW-0547">Nucleotide-binding</keyword>
<dbReference type="InterPro" id="IPR039093">
    <property type="entry name" value="XRP2"/>
</dbReference>
<evidence type="ECO:0000256" key="2">
    <source>
        <dbReference type="ARBA" id="ARBA00022741"/>
    </source>
</evidence>
<evidence type="ECO:0000256" key="3">
    <source>
        <dbReference type="SAM" id="MobiDB-lite"/>
    </source>
</evidence>
<sequence>MGLCHSVDDDQNSKKAKNEQVSFPKKQVDREMLVQTQKKDEEIRRKPGDIGGNQFCVDELENCKVIVNDICDSMTIDRCTNCELILSAVRGSVFIRDCVDSKFQIVCGQFRCRSCTNCDFFIHVRSGPVVESSKNIRIGCSTLFYPELIDQMNQLKLDPLLNCWTDIHDFTPDEGNFSYVSGQMNQLDIMDTSGKCLPFTHKKGETRGMSVFTAKIPENQYQQLIEMSYKAEIHMLDVKKEGNDLICKFESSSQDELSDQIGTLSPIFID</sequence>
<organism evidence="5 6">
    <name type="scientific">Tritrichomonas musculus</name>
    <dbReference type="NCBI Taxonomy" id="1915356"/>
    <lineage>
        <taxon>Eukaryota</taxon>
        <taxon>Metamonada</taxon>
        <taxon>Parabasalia</taxon>
        <taxon>Tritrichomonadida</taxon>
        <taxon>Tritrichomonadidae</taxon>
        <taxon>Tritrichomonas</taxon>
    </lineage>
</organism>
<dbReference type="Gene3D" id="2.160.20.70">
    <property type="match status" value="1"/>
</dbReference>
<reference evidence="5 6" key="1">
    <citation type="submission" date="2024-04" db="EMBL/GenBank/DDBJ databases">
        <title>Tritrichomonas musculus Genome.</title>
        <authorList>
            <person name="Alves-Ferreira E."/>
            <person name="Grigg M."/>
            <person name="Lorenzi H."/>
            <person name="Galac M."/>
        </authorList>
    </citation>
    <scope>NUCLEOTIDE SEQUENCE [LARGE SCALE GENOMIC DNA]</scope>
    <source>
        <strain evidence="5 6">EAF2021</strain>
    </source>
</reference>
<evidence type="ECO:0000313" key="6">
    <source>
        <dbReference type="Proteomes" id="UP001470230"/>
    </source>
</evidence>
<feature type="region of interest" description="Disordered" evidence="3">
    <location>
        <begin position="1"/>
        <end position="24"/>
    </location>
</feature>
<feature type="compositionally biased region" description="Basic and acidic residues" evidence="3">
    <location>
        <begin position="1"/>
        <end position="18"/>
    </location>
</feature>
<dbReference type="InterPro" id="IPR016098">
    <property type="entry name" value="CAP/MinC_C"/>
</dbReference>
<proteinExistence type="inferred from homology"/>
<dbReference type="PANTHER" id="PTHR15440:SF0">
    <property type="entry name" value="PROTEIN XRP2"/>
    <property type="match status" value="1"/>
</dbReference>
<dbReference type="PROSITE" id="PS51329">
    <property type="entry name" value="C_CAP_COFACTOR_C"/>
    <property type="match status" value="1"/>
</dbReference>
<gene>
    <name evidence="5" type="ORF">M9Y10_045705</name>
</gene>
<feature type="domain" description="C-CAP/cofactor C-like" evidence="4">
    <location>
        <begin position="24"/>
        <end position="172"/>
    </location>
</feature>
<dbReference type="PANTHER" id="PTHR15440">
    <property type="entry name" value="XRP2 PROTEIN"/>
    <property type="match status" value="1"/>
</dbReference>
<evidence type="ECO:0000313" key="5">
    <source>
        <dbReference type="EMBL" id="KAK8883057.1"/>
    </source>
</evidence>
<comment type="similarity">
    <text evidence="1">Belongs to the TBCC family.</text>
</comment>